<evidence type="ECO:0000313" key="1">
    <source>
        <dbReference type="EMBL" id="CCD43683.1"/>
    </source>
</evidence>
<evidence type="ECO:0000313" key="2">
    <source>
        <dbReference type="Proteomes" id="UP000008177"/>
    </source>
</evidence>
<dbReference type="AlphaFoldDB" id="G2XSW9"/>
<gene>
    <name evidence="1" type="ORF">BofuT4_P063520.1</name>
</gene>
<organism evidence="1 2">
    <name type="scientific">Botryotinia fuckeliana (strain T4)</name>
    <name type="common">Noble rot fungus</name>
    <name type="synonym">Botrytis cinerea</name>
    <dbReference type="NCBI Taxonomy" id="999810"/>
    <lineage>
        <taxon>Eukaryota</taxon>
        <taxon>Fungi</taxon>
        <taxon>Dikarya</taxon>
        <taxon>Ascomycota</taxon>
        <taxon>Pezizomycotina</taxon>
        <taxon>Leotiomycetes</taxon>
        <taxon>Helotiales</taxon>
        <taxon>Sclerotiniaceae</taxon>
        <taxon>Botrytis</taxon>
    </lineage>
</organism>
<protein>
    <submittedName>
        <fullName evidence="1">Uncharacterized protein</fullName>
    </submittedName>
</protein>
<reference evidence="2" key="1">
    <citation type="journal article" date="2011" name="PLoS Genet.">
        <title>Genomic analysis of the necrotrophic fungal pathogens Sclerotinia sclerotiorum and Botrytis cinerea.</title>
        <authorList>
            <person name="Amselem J."/>
            <person name="Cuomo C.A."/>
            <person name="van Kan J.A."/>
            <person name="Viaud M."/>
            <person name="Benito E.P."/>
            <person name="Couloux A."/>
            <person name="Coutinho P.M."/>
            <person name="de Vries R.P."/>
            <person name="Dyer P.S."/>
            <person name="Fillinger S."/>
            <person name="Fournier E."/>
            <person name="Gout L."/>
            <person name="Hahn M."/>
            <person name="Kohn L."/>
            <person name="Lapalu N."/>
            <person name="Plummer K.M."/>
            <person name="Pradier J.M."/>
            <person name="Quevillon E."/>
            <person name="Sharon A."/>
            <person name="Simon A."/>
            <person name="ten Have A."/>
            <person name="Tudzynski B."/>
            <person name="Tudzynski P."/>
            <person name="Wincker P."/>
            <person name="Andrew M."/>
            <person name="Anthouard V."/>
            <person name="Beever R.E."/>
            <person name="Beffa R."/>
            <person name="Benoit I."/>
            <person name="Bouzid O."/>
            <person name="Brault B."/>
            <person name="Chen Z."/>
            <person name="Choquer M."/>
            <person name="Collemare J."/>
            <person name="Cotton P."/>
            <person name="Danchin E.G."/>
            <person name="Da Silva C."/>
            <person name="Gautier A."/>
            <person name="Giraud C."/>
            <person name="Giraud T."/>
            <person name="Gonzalez C."/>
            <person name="Grossetete S."/>
            <person name="Guldener U."/>
            <person name="Henrissat B."/>
            <person name="Howlett B.J."/>
            <person name="Kodira C."/>
            <person name="Kretschmer M."/>
            <person name="Lappartient A."/>
            <person name="Leroch M."/>
            <person name="Levis C."/>
            <person name="Mauceli E."/>
            <person name="Neuveglise C."/>
            <person name="Oeser B."/>
            <person name="Pearson M."/>
            <person name="Poulain J."/>
            <person name="Poussereau N."/>
            <person name="Quesneville H."/>
            <person name="Rascle C."/>
            <person name="Schumacher J."/>
            <person name="Segurens B."/>
            <person name="Sexton A."/>
            <person name="Silva E."/>
            <person name="Sirven C."/>
            <person name="Soanes D.M."/>
            <person name="Talbot N.J."/>
            <person name="Templeton M."/>
            <person name="Yandava C."/>
            <person name="Yarden O."/>
            <person name="Zeng Q."/>
            <person name="Rollins J.A."/>
            <person name="Lebrun M.H."/>
            <person name="Dickman M."/>
        </authorList>
    </citation>
    <scope>NUCLEOTIDE SEQUENCE [LARGE SCALE GENOMIC DNA]</scope>
    <source>
        <strain evidence="2">T4</strain>
    </source>
</reference>
<name>G2XSW9_BOTF4</name>
<dbReference type="HOGENOM" id="CLU_1414959_0_0_1"/>
<accession>G2XSW9</accession>
<dbReference type="Proteomes" id="UP000008177">
    <property type="component" value="Unplaced contigs"/>
</dbReference>
<dbReference type="InParanoid" id="G2XSW9"/>
<sequence>MHRVKAAQCQQAQPFRIHFRASIRMGVQATALRNLIERSRGLYTGVLTHLPCLAGRMPGGHTRATGLDVRQSWARMNLGGQYLLLLTPCPITHPAKKKDQRRDPSFLRPLQLSSHIFSSSSNFYRSSRSLSCRCGAIFRLWEHLIGQPDGRFYHAPASTAQGYNQATLLHWTKNTHTTLSTPVSRYFTVTPY</sequence>
<dbReference type="EMBL" id="FQ790263">
    <property type="protein sequence ID" value="CCD43683.1"/>
    <property type="molecule type" value="Genomic_DNA"/>
</dbReference>
<proteinExistence type="predicted"/>